<dbReference type="InterPro" id="IPR051320">
    <property type="entry name" value="Viral_Replic_Matur_Polypro"/>
</dbReference>
<dbReference type="PANTHER" id="PTHR33064">
    <property type="entry name" value="POL PROTEIN"/>
    <property type="match status" value="1"/>
</dbReference>
<keyword evidence="5" id="KW-0064">Aspartyl protease</keyword>
<evidence type="ECO:0000259" key="9">
    <source>
        <dbReference type="PROSITE" id="PS50878"/>
    </source>
</evidence>
<dbReference type="PROSITE" id="PS50878">
    <property type="entry name" value="RT_POL"/>
    <property type="match status" value="1"/>
</dbReference>
<dbReference type="AlphaFoldDB" id="A0A2P4YJ51"/>
<evidence type="ECO:0000256" key="4">
    <source>
        <dbReference type="ARBA" id="ARBA00022722"/>
    </source>
</evidence>
<keyword evidence="6" id="KW-0255">Endonuclease</keyword>
<dbReference type="GO" id="GO:0006508">
    <property type="term" value="P:proteolysis"/>
    <property type="evidence" value="ECO:0007669"/>
    <property type="project" value="UniProtKB-KW"/>
</dbReference>
<dbReference type="SUPFAM" id="SSF56672">
    <property type="entry name" value="DNA/RNA polymerases"/>
    <property type="match status" value="1"/>
</dbReference>
<evidence type="ECO:0000256" key="8">
    <source>
        <dbReference type="ARBA" id="ARBA00022918"/>
    </source>
</evidence>
<dbReference type="Pfam" id="PF00078">
    <property type="entry name" value="RVT_1"/>
    <property type="match status" value="1"/>
</dbReference>
<dbReference type="GO" id="GO:0004190">
    <property type="term" value="F:aspartic-type endopeptidase activity"/>
    <property type="evidence" value="ECO:0007669"/>
    <property type="project" value="UniProtKB-KW"/>
</dbReference>
<keyword evidence="4" id="KW-0540">Nuclease</keyword>
<reference evidence="11 12" key="1">
    <citation type="journal article" date="2017" name="Genome Biol. Evol.">
        <title>Phytophthora megakarya and P. palmivora, closely related causal agents of cacao black pod rot, underwent increases in genome sizes and gene numbers by different mechanisms.</title>
        <authorList>
            <person name="Ali S.S."/>
            <person name="Shao J."/>
            <person name="Lary D.J."/>
            <person name="Kronmiller B."/>
            <person name="Shen D."/>
            <person name="Strem M.D."/>
            <person name="Amoako-Attah I."/>
            <person name="Akrofi A.Y."/>
            <person name="Begoude B.A."/>
            <person name="Ten Hoopen G.M."/>
            <person name="Coulibaly K."/>
            <person name="Kebe B.I."/>
            <person name="Melnick R.L."/>
            <person name="Guiltinan M.J."/>
            <person name="Tyler B.M."/>
            <person name="Meinhardt L.W."/>
            <person name="Bailey B.A."/>
        </authorList>
    </citation>
    <scope>NUCLEOTIDE SEQUENCE [LARGE SCALE GENOMIC DNA]</scope>
    <source>
        <strain evidence="12">sbr112.9</strain>
    </source>
</reference>
<dbReference type="InterPro" id="IPR012337">
    <property type="entry name" value="RNaseH-like_sf"/>
</dbReference>
<dbReference type="Gene3D" id="3.10.10.10">
    <property type="entry name" value="HIV Type 1 Reverse Transcriptase, subunit A, domain 1"/>
    <property type="match status" value="1"/>
</dbReference>
<evidence type="ECO:0008006" key="13">
    <source>
        <dbReference type="Google" id="ProtNLM"/>
    </source>
</evidence>
<feature type="domain" description="Integrase catalytic" evidence="10">
    <location>
        <begin position="771"/>
        <end position="942"/>
    </location>
</feature>
<evidence type="ECO:0000256" key="5">
    <source>
        <dbReference type="ARBA" id="ARBA00022750"/>
    </source>
</evidence>
<dbReference type="Gene3D" id="3.30.70.270">
    <property type="match status" value="2"/>
</dbReference>
<evidence type="ECO:0000313" key="11">
    <source>
        <dbReference type="EMBL" id="POM77826.1"/>
    </source>
</evidence>
<proteinExistence type="predicted"/>
<dbReference type="Pfam" id="PF17917">
    <property type="entry name" value="RT_RNaseH"/>
    <property type="match status" value="1"/>
</dbReference>
<keyword evidence="12" id="KW-1185">Reference proteome</keyword>
<dbReference type="InterPro" id="IPR036397">
    <property type="entry name" value="RNaseH_sf"/>
</dbReference>
<dbReference type="InterPro" id="IPR001584">
    <property type="entry name" value="Integrase_cat-core"/>
</dbReference>
<evidence type="ECO:0000256" key="1">
    <source>
        <dbReference type="ARBA" id="ARBA00022670"/>
    </source>
</evidence>
<dbReference type="GO" id="GO:0015074">
    <property type="term" value="P:DNA integration"/>
    <property type="evidence" value="ECO:0007669"/>
    <property type="project" value="InterPro"/>
</dbReference>
<dbReference type="PANTHER" id="PTHR33064:SF37">
    <property type="entry name" value="RIBONUCLEASE H"/>
    <property type="match status" value="1"/>
</dbReference>
<dbReference type="GO" id="GO:0003676">
    <property type="term" value="F:nucleic acid binding"/>
    <property type="evidence" value="ECO:0007669"/>
    <property type="project" value="InterPro"/>
</dbReference>
<keyword evidence="1" id="KW-0645">Protease</keyword>
<keyword evidence="3" id="KW-0548">Nucleotidyltransferase</keyword>
<protein>
    <recommendedName>
        <fullName evidence="13">Reverse transcriptase</fullName>
    </recommendedName>
</protein>
<evidence type="ECO:0000259" key="10">
    <source>
        <dbReference type="PROSITE" id="PS50994"/>
    </source>
</evidence>
<comment type="caution">
    <text evidence="11">The sequence shown here is derived from an EMBL/GenBank/DDBJ whole genome shotgun (WGS) entry which is preliminary data.</text>
</comment>
<dbReference type="SUPFAM" id="SSF53098">
    <property type="entry name" value="Ribonuclease H-like"/>
    <property type="match status" value="1"/>
</dbReference>
<dbReference type="EMBL" id="NCKW01002304">
    <property type="protein sequence ID" value="POM77826.1"/>
    <property type="molecule type" value="Genomic_DNA"/>
</dbReference>
<feature type="domain" description="Reverse transcriptase" evidence="9">
    <location>
        <begin position="218"/>
        <end position="398"/>
    </location>
</feature>
<keyword evidence="8" id="KW-0695">RNA-directed DNA polymerase</keyword>
<dbReference type="InterPro" id="IPR041373">
    <property type="entry name" value="RT_RNaseH"/>
</dbReference>
<evidence type="ECO:0000256" key="6">
    <source>
        <dbReference type="ARBA" id="ARBA00022759"/>
    </source>
</evidence>
<dbReference type="InterPro" id="IPR000477">
    <property type="entry name" value="RT_dom"/>
</dbReference>
<dbReference type="CDD" id="cd01647">
    <property type="entry name" value="RT_LTR"/>
    <property type="match status" value="1"/>
</dbReference>
<evidence type="ECO:0000313" key="12">
    <source>
        <dbReference type="Proteomes" id="UP000237271"/>
    </source>
</evidence>
<dbReference type="PROSITE" id="PS50994">
    <property type="entry name" value="INTEGRASE"/>
    <property type="match status" value="1"/>
</dbReference>
<dbReference type="InterPro" id="IPR043128">
    <property type="entry name" value="Rev_trsase/Diguanyl_cyclase"/>
</dbReference>
<evidence type="ECO:0000256" key="2">
    <source>
        <dbReference type="ARBA" id="ARBA00022679"/>
    </source>
</evidence>
<dbReference type="Proteomes" id="UP000237271">
    <property type="component" value="Unassembled WGS sequence"/>
</dbReference>
<evidence type="ECO:0000256" key="3">
    <source>
        <dbReference type="ARBA" id="ARBA00022695"/>
    </source>
</evidence>
<organism evidence="11 12">
    <name type="scientific">Phytophthora palmivora</name>
    <dbReference type="NCBI Taxonomy" id="4796"/>
    <lineage>
        <taxon>Eukaryota</taxon>
        <taxon>Sar</taxon>
        <taxon>Stramenopiles</taxon>
        <taxon>Oomycota</taxon>
        <taxon>Peronosporomycetes</taxon>
        <taxon>Peronosporales</taxon>
        <taxon>Peronosporaceae</taxon>
        <taxon>Phytophthora</taxon>
    </lineage>
</organism>
<keyword evidence="2" id="KW-0808">Transferase</keyword>
<dbReference type="GO" id="GO:0003964">
    <property type="term" value="F:RNA-directed DNA polymerase activity"/>
    <property type="evidence" value="ECO:0007669"/>
    <property type="project" value="UniProtKB-KW"/>
</dbReference>
<sequence length="948" mass="107202">MLNGILELPYCADSGSDNNIPSRRHADKPCQLDKLLVNRSNHKGLDALCSTHAIDVGLTLNTAAGPVRCHYLKRCLIVEEDKGDVLVGKALLAELGIDVDRQLEYLASRVDDDDTFVGPAGMPTFVSVATQVVMDAVDDLVHDAINRGVVDDHITSRLYTILHHFGGWRLELGNDPPARVPPLKIKLKPTASPYRCKMRQYSPEKSAFLEKFNRKLVDLGCVYENRQSRWRCPALPVKKPNTDDYRQTVDYRPINAITEPIAGVMPSIEVALEHCRGKKYYALFDFLKGFWQLPFHENSREYLSYMTNKGVFTPTRVPQGSTDADLHFQSTVQMVLRELVGKCVIVWIDDLLVFAETQSELLDAIDAVLQKLDEYGFILNPKKCSLFRTEIQWCGRIINKNGIGYDPERIQALRNIPPPMTAAELQQLLCASNWMRSGLVDYARVVRPLQERLDQALTGTKRTKRAAAGIQITLSTAELIVFQELKDLLGHSAMLAYPDPAKQLCVISDASTSGWGLVVSQMETWNPAIPIHEQQHELLVFTGSALNWSVIEKESYPIVRACEKLEYLLSRPQGFRLYCDHRNIIFLFSPNKELKRHVRGKLLRWSTKLLEYLYSIEHIEGIHNVWADLISRWGGKPQPTARMCSAKRFARKRRKCPAQIVDVGPTPLRPLDQEGFTWPTINEIGRLQALYNAPAGANLGDDLWRISNLIWIPKEESELIQRLLIIAHCGHHGHRGIHVMENHIRRLFCISGLGGLVRAFCSKCLLCLHEVIPRPFSEEHYTFDRNATLHWDFLTMGDSFGTSRYVLVLKDEATHFVELVACDSPTSEVAATAILDWYSRYGVPGLWISDSGSHFTSKVIAELSKRLKGRQEFILAYTPWKNGSVERVNRDILQVLKALALEYKVSVHDWPYLLPLVQSSINHSPVPSLANRAPIELFTGLPCPSSNI</sequence>
<name>A0A2P4YJ51_9STRA</name>
<keyword evidence="7" id="KW-0378">Hydrolase</keyword>
<dbReference type="InterPro" id="IPR043502">
    <property type="entry name" value="DNA/RNA_pol_sf"/>
</dbReference>
<dbReference type="GO" id="GO:0004519">
    <property type="term" value="F:endonuclease activity"/>
    <property type="evidence" value="ECO:0007669"/>
    <property type="project" value="UniProtKB-KW"/>
</dbReference>
<dbReference type="Gene3D" id="3.30.420.10">
    <property type="entry name" value="Ribonuclease H-like superfamily/Ribonuclease H"/>
    <property type="match status" value="1"/>
</dbReference>
<evidence type="ECO:0000256" key="7">
    <source>
        <dbReference type="ARBA" id="ARBA00022801"/>
    </source>
</evidence>
<dbReference type="OrthoDB" id="123251at2759"/>
<gene>
    <name evidence="11" type="ORF">PHPALM_4727</name>
</gene>
<accession>A0A2P4YJ51</accession>